<dbReference type="SMART" id="SM01080">
    <property type="entry name" value="CHASE2"/>
    <property type="match status" value="1"/>
</dbReference>
<dbReference type="GO" id="GO:0035556">
    <property type="term" value="P:intracellular signal transduction"/>
    <property type="evidence" value="ECO:0007669"/>
    <property type="project" value="InterPro"/>
</dbReference>
<dbReference type="PANTHER" id="PTHR43081">
    <property type="entry name" value="ADENYLATE CYCLASE, TERMINAL-DIFFERENTIATION SPECIFIC-RELATED"/>
    <property type="match status" value="1"/>
</dbReference>
<keyword evidence="2" id="KW-1133">Transmembrane helix</keyword>
<dbReference type="SUPFAM" id="SSF55073">
    <property type="entry name" value="Nucleotide cyclase"/>
    <property type="match status" value="1"/>
</dbReference>
<protein>
    <submittedName>
        <fullName evidence="4">Adenylate/guanylate cyclase domain-containing protein</fullName>
    </submittedName>
</protein>
<feature type="transmembrane region" description="Helical" evidence="2">
    <location>
        <begin position="370"/>
        <end position="389"/>
    </location>
</feature>
<keyword evidence="2" id="KW-0472">Membrane</keyword>
<evidence type="ECO:0000313" key="5">
    <source>
        <dbReference type="Proteomes" id="UP000287447"/>
    </source>
</evidence>
<dbReference type="InterPro" id="IPR001054">
    <property type="entry name" value="A/G_cyclase"/>
</dbReference>
<reference evidence="5" key="1">
    <citation type="submission" date="2019-01" db="EMBL/GenBank/DDBJ databases">
        <title>Gri0909 isolated from a small marine red alga.</title>
        <authorList>
            <person name="Kim J."/>
            <person name="Jeong S.E."/>
            <person name="Jeon C.O."/>
        </authorList>
    </citation>
    <scope>NUCLEOTIDE SEQUENCE [LARGE SCALE GENOMIC DNA]</scope>
    <source>
        <strain evidence="5">Gri0909</strain>
    </source>
</reference>
<dbReference type="OrthoDB" id="9762462at2"/>
<dbReference type="PROSITE" id="PS50125">
    <property type="entry name" value="GUANYLATE_CYCLASE_2"/>
    <property type="match status" value="1"/>
</dbReference>
<dbReference type="Gene3D" id="3.30.70.1230">
    <property type="entry name" value="Nucleotide cyclase"/>
    <property type="match status" value="1"/>
</dbReference>
<dbReference type="InterPro" id="IPR050697">
    <property type="entry name" value="Adenylyl/Guanylyl_Cyclase_3/4"/>
</dbReference>
<dbReference type="AlphaFoldDB" id="A0A437QWB5"/>
<evidence type="ECO:0000256" key="1">
    <source>
        <dbReference type="SAM" id="MobiDB-lite"/>
    </source>
</evidence>
<feature type="transmembrane region" description="Helical" evidence="2">
    <location>
        <begin position="420"/>
        <end position="442"/>
    </location>
</feature>
<sequence>MTGPESVRKPTVPGKSAVQRLHMGIAGLLIALVTAMIALTISHTWYLKGFDIDALHWLREQIAPQHAAPASSSAVVVAIDEASYIAPELAGRPSILWTPQMAEVQNAVLENGAAYYGWDIILPTSPAAFVADKRFDKPLLLSLRKYGLKQGRLLLGKVSFGVFDSSGDVEDLQPFPGYRRQVGGEPNIRSLLAHPDRDGGVRGVPYFVQAKDQHGEVAFQTGMAFELASRLTGNSATIDPDGTIKLGEAVLPSYGNNAVLLNFDTGVGAIPTFSFADLLACARAGNSDYFKRHFEGKAVLFGLVSNLDDRKVSSNRFVTHADFEGAPAPCSEGYEFAPAEARTPTPGVYLHATAINNIVRNNALQESPSWLGILCVLSVAGVIVVLALGLRPQKSAPLAVIIGLVWTAIATAAFRESYVLPLSAPLFAGILCLGASIGYRFISTDKERALIHEAFKFYLDPSVIDEMIDSGSPPVLGGETREVSVLFSDIAGFSSFSENLPPEDLISFLNEYFNIFDEALRDHNGILDKYIGDAVMAIFGAPKDDPNHARDAVSCCLGIQKRLAESQDVFKEYLVNLPEGTEVVTRLGVNSGEMTVGNVGGAQRANYTVFGDNVNLAARLESVNKQFGTTLLVGDTTWEQCKDDFEWRVIDRVRVVGRDTPVTLREPLGEKGAVSQEVLVQRDQFEAGLQLRWSRKFDDAIGVFDALAGKGDKAAAYARDRTREMLASPPSEGWDGVLDLDKK</sequence>
<dbReference type="PANTHER" id="PTHR43081:SF1">
    <property type="entry name" value="ADENYLATE CYCLASE, TERMINAL-DIFFERENTIATION SPECIFIC"/>
    <property type="match status" value="1"/>
</dbReference>
<feature type="transmembrane region" description="Helical" evidence="2">
    <location>
        <begin position="396"/>
        <end position="414"/>
    </location>
</feature>
<dbReference type="InterPro" id="IPR007890">
    <property type="entry name" value="CHASE2"/>
</dbReference>
<dbReference type="EMBL" id="SADE01000001">
    <property type="protein sequence ID" value="RVU38706.1"/>
    <property type="molecule type" value="Genomic_DNA"/>
</dbReference>
<evidence type="ECO:0000259" key="3">
    <source>
        <dbReference type="PROSITE" id="PS50125"/>
    </source>
</evidence>
<keyword evidence="2" id="KW-0812">Transmembrane</keyword>
<dbReference type="CDD" id="cd07302">
    <property type="entry name" value="CHD"/>
    <property type="match status" value="1"/>
</dbReference>
<dbReference type="GO" id="GO:0006171">
    <property type="term" value="P:cAMP biosynthetic process"/>
    <property type="evidence" value="ECO:0007669"/>
    <property type="project" value="TreeGrafter"/>
</dbReference>
<name>A0A437QWB5_9PROT</name>
<feature type="transmembrane region" description="Helical" evidence="2">
    <location>
        <begin position="21"/>
        <end position="46"/>
    </location>
</feature>
<dbReference type="RefSeq" id="WP_127764078.1">
    <property type="nucleotide sequence ID" value="NZ_SADE01000001.1"/>
</dbReference>
<keyword evidence="5" id="KW-1185">Reference proteome</keyword>
<evidence type="ECO:0000256" key="2">
    <source>
        <dbReference type="SAM" id="Phobius"/>
    </source>
</evidence>
<dbReference type="SMART" id="SM00044">
    <property type="entry name" value="CYCc"/>
    <property type="match status" value="1"/>
</dbReference>
<accession>A0A437QWB5</accession>
<feature type="domain" description="Guanylate cyclase" evidence="3">
    <location>
        <begin position="484"/>
        <end position="621"/>
    </location>
</feature>
<feature type="region of interest" description="Disordered" evidence="1">
    <location>
        <begin position="724"/>
        <end position="743"/>
    </location>
</feature>
<organism evidence="4 5">
    <name type="scientific">Hwanghaeella grinnelliae</name>
    <dbReference type="NCBI Taxonomy" id="2500179"/>
    <lineage>
        <taxon>Bacteria</taxon>
        <taxon>Pseudomonadati</taxon>
        <taxon>Pseudomonadota</taxon>
        <taxon>Alphaproteobacteria</taxon>
        <taxon>Rhodospirillales</taxon>
        <taxon>Rhodospirillaceae</taxon>
        <taxon>Hwanghaeella</taxon>
    </lineage>
</organism>
<proteinExistence type="predicted"/>
<dbReference type="Pfam" id="PF05226">
    <property type="entry name" value="CHASE2"/>
    <property type="match status" value="1"/>
</dbReference>
<dbReference type="GO" id="GO:0004016">
    <property type="term" value="F:adenylate cyclase activity"/>
    <property type="evidence" value="ECO:0007669"/>
    <property type="project" value="UniProtKB-ARBA"/>
</dbReference>
<evidence type="ECO:0000313" key="4">
    <source>
        <dbReference type="EMBL" id="RVU38706.1"/>
    </source>
</evidence>
<comment type="caution">
    <text evidence="4">The sequence shown here is derived from an EMBL/GenBank/DDBJ whole genome shotgun (WGS) entry which is preliminary data.</text>
</comment>
<dbReference type="Pfam" id="PF00211">
    <property type="entry name" value="Guanylate_cyc"/>
    <property type="match status" value="1"/>
</dbReference>
<gene>
    <name evidence="4" type="ORF">EOI86_05385</name>
</gene>
<dbReference type="InterPro" id="IPR029787">
    <property type="entry name" value="Nucleotide_cyclase"/>
</dbReference>
<dbReference type="Proteomes" id="UP000287447">
    <property type="component" value="Unassembled WGS sequence"/>
</dbReference>